<evidence type="ECO:0000313" key="2">
    <source>
        <dbReference type="Proteomes" id="UP000225706"/>
    </source>
</evidence>
<protein>
    <submittedName>
        <fullName evidence="1">Uncharacterized protein</fullName>
    </submittedName>
</protein>
<keyword evidence="2" id="KW-1185">Reference proteome</keyword>
<dbReference type="OrthoDB" id="2423195at2759"/>
<sequence>MANKDIEKFCKDGLLLRDYRKHYEEFLTGVKAAKKWKNTVCKLETCHVTYKYRKALLLAFIDKKKAENFKLTDKTIEQFFHELKGFSYAEEAAEKCEENESRTYNCLANIFDRDDFKVEGVVVRRTNQEAWILVKKTCSSNGKQEFEYIELLLDLKNFGADDVSRAFLKVGDILEISVGFKGEEIALEPEIICCYELYEEEMKTFFKHLHMVESDGSSAIVVELLSESFKVVQNVLEHVLNVSPSSGRRVLPMANVLAASLVSSSSGQCAVDYLAKLSLMVAIAVPGVHADLEALSWRELPLLPLSEEIHKDSRETRTADLPVIKKEGKYHSEKEYLNTYFRLLRAECFHKLRDGVSKFLSKGKCDSRDVMIYRWE</sequence>
<dbReference type="EMBL" id="LSMT01000452">
    <property type="protein sequence ID" value="PFX17724.1"/>
    <property type="molecule type" value="Genomic_DNA"/>
</dbReference>
<gene>
    <name evidence="1" type="ORF">AWC38_SpisGene17926</name>
</gene>
<accession>A0A2B4RH69</accession>
<dbReference type="Proteomes" id="UP000225706">
    <property type="component" value="Unassembled WGS sequence"/>
</dbReference>
<evidence type="ECO:0000313" key="1">
    <source>
        <dbReference type="EMBL" id="PFX17724.1"/>
    </source>
</evidence>
<dbReference type="AlphaFoldDB" id="A0A2B4RH69"/>
<comment type="caution">
    <text evidence="1">The sequence shown here is derived from an EMBL/GenBank/DDBJ whole genome shotgun (WGS) entry which is preliminary data.</text>
</comment>
<proteinExistence type="predicted"/>
<reference evidence="2" key="1">
    <citation type="journal article" date="2017" name="bioRxiv">
        <title>Comparative analysis of the genomes of Stylophora pistillata and Acropora digitifera provides evidence for extensive differences between species of corals.</title>
        <authorList>
            <person name="Voolstra C.R."/>
            <person name="Li Y."/>
            <person name="Liew Y.J."/>
            <person name="Baumgarten S."/>
            <person name="Zoccola D."/>
            <person name="Flot J.-F."/>
            <person name="Tambutte S."/>
            <person name="Allemand D."/>
            <person name="Aranda M."/>
        </authorList>
    </citation>
    <scope>NUCLEOTIDE SEQUENCE [LARGE SCALE GENOMIC DNA]</scope>
</reference>
<organism evidence="1 2">
    <name type="scientific">Stylophora pistillata</name>
    <name type="common">Smooth cauliflower coral</name>
    <dbReference type="NCBI Taxonomy" id="50429"/>
    <lineage>
        <taxon>Eukaryota</taxon>
        <taxon>Metazoa</taxon>
        <taxon>Cnidaria</taxon>
        <taxon>Anthozoa</taxon>
        <taxon>Hexacorallia</taxon>
        <taxon>Scleractinia</taxon>
        <taxon>Astrocoeniina</taxon>
        <taxon>Pocilloporidae</taxon>
        <taxon>Stylophora</taxon>
    </lineage>
</organism>
<name>A0A2B4RH69_STYPI</name>